<reference evidence="3" key="1">
    <citation type="journal article" date="2020" name="Fungal Divers.">
        <title>Resolving the Mortierellaceae phylogeny through synthesis of multi-gene phylogenetics and phylogenomics.</title>
        <authorList>
            <person name="Vandepol N."/>
            <person name="Liber J."/>
            <person name="Desiro A."/>
            <person name="Na H."/>
            <person name="Kennedy M."/>
            <person name="Barry K."/>
            <person name="Grigoriev I.V."/>
            <person name="Miller A.N."/>
            <person name="O'Donnell K."/>
            <person name="Stajich J.E."/>
            <person name="Bonito G."/>
        </authorList>
    </citation>
    <scope>NUCLEOTIDE SEQUENCE</scope>
    <source>
        <strain evidence="3">CK1249</strain>
    </source>
</reference>
<dbReference type="InterPro" id="IPR009643">
    <property type="entry name" value="HS1-bd"/>
</dbReference>
<dbReference type="Pfam" id="PF06825">
    <property type="entry name" value="HSBP1"/>
    <property type="match status" value="1"/>
</dbReference>
<evidence type="ECO:0000313" key="3">
    <source>
        <dbReference type="EMBL" id="KAF9950936.1"/>
    </source>
</evidence>
<evidence type="ECO:0000256" key="2">
    <source>
        <dbReference type="SAM" id="MobiDB-lite"/>
    </source>
</evidence>
<dbReference type="AlphaFoldDB" id="A0A9P6IWF3"/>
<evidence type="ECO:0000256" key="1">
    <source>
        <dbReference type="ARBA" id="ARBA00006349"/>
    </source>
</evidence>
<feature type="region of interest" description="Disordered" evidence="2">
    <location>
        <begin position="44"/>
        <end position="65"/>
    </location>
</feature>
<dbReference type="GO" id="GO:0070370">
    <property type="term" value="P:cellular heat acclimation"/>
    <property type="evidence" value="ECO:0007669"/>
    <property type="project" value="TreeGrafter"/>
</dbReference>
<dbReference type="PANTHER" id="PTHR19424">
    <property type="entry name" value="HEAT SHOCK FACTOR BINDING PROTEIN 1"/>
    <property type="match status" value="1"/>
</dbReference>
<dbReference type="GO" id="GO:0005829">
    <property type="term" value="C:cytosol"/>
    <property type="evidence" value="ECO:0007669"/>
    <property type="project" value="TreeGrafter"/>
</dbReference>
<keyword evidence="4" id="KW-1185">Reference proteome</keyword>
<evidence type="ECO:0000313" key="4">
    <source>
        <dbReference type="Proteomes" id="UP000738359"/>
    </source>
</evidence>
<dbReference type="Proteomes" id="UP000738359">
    <property type="component" value="Unassembled WGS sequence"/>
</dbReference>
<protein>
    <recommendedName>
        <fullName evidence="5">Heat shock factor binding protein 1</fullName>
    </recommendedName>
</protein>
<comment type="similarity">
    <text evidence="1">Belongs to the HSBP1 family.</text>
</comment>
<dbReference type="OrthoDB" id="4159489at2759"/>
<comment type="caution">
    <text evidence="3">The sequence shown here is derived from an EMBL/GenBank/DDBJ whole genome shotgun (WGS) entry which is preliminary data.</text>
</comment>
<organism evidence="3 4">
    <name type="scientific">Mortierella alpina</name>
    <name type="common">Oleaginous fungus</name>
    <name type="synonym">Mortierella renispora</name>
    <dbReference type="NCBI Taxonomy" id="64518"/>
    <lineage>
        <taxon>Eukaryota</taxon>
        <taxon>Fungi</taxon>
        <taxon>Fungi incertae sedis</taxon>
        <taxon>Mucoromycota</taxon>
        <taxon>Mortierellomycotina</taxon>
        <taxon>Mortierellomycetes</taxon>
        <taxon>Mortierellales</taxon>
        <taxon>Mortierellaceae</taxon>
        <taxon>Mortierella</taxon>
    </lineage>
</organism>
<dbReference type="EMBL" id="JAAAHY010001250">
    <property type="protein sequence ID" value="KAF9950936.1"/>
    <property type="molecule type" value="Genomic_DNA"/>
</dbReference>
<name>A0A9P6IWF3_MORAP</name>
<evidence type="ECO:0008006" key="5">
    <source>
        <dbReference type="Google" id="ProtNLM"/>
    </source>
</evidence>
<dbReference type="PANTHER" id="PTHR19424:SF0">
    <property type="entry name" value="HEAT SHOCK FACTOR BINDING PROTEIN 1"/>
    <property type="match status" value="1"/>
</dbReference>
<dbReference type="Gene3D" id="1.20.5.430">
    <property type="match status" value="1"/>
</dbReference>
<dbReference type="GO" id="GO:0005634">
    <property type="term" value="C:nucleus"/>
    <property type="evidence" value="ECO:0007669"/>
    <property type="project" value="TreeGrafter"/>
</dbReference>
<proteinExistence type="inferred from homology"/>
<accession>A0A9P6IWF3</accession>
<gene>
    <name evidence="3" type="ORF">BGZ70_001179</name>
</gene>
<sequence length="65" mass="7286">MWVEKLLEQINAKFDGVSTQIFSKMDEMSSRIEDLEKSIGDLVQNVDEDPRATQDAKPASSGDLQ</sequence>
<dbReference type="GO" id="GO:0003714">
    <property type="term" value="F:transcription corepressor activity"/>
    <property type="evidence" value="ECO:0007669"/>
    <property type="project" value="InterPro"/>
</dbReference>